<dbReference type="EMBL" id="MU848739">
    <property type="protein sequence ID" value="KAK2632101.1"/>
    <property type="molecule type" value="Genomic_DNA"/>
</dbReference>
<dbReference type="Gramene" id="KCW44493">
    <property type="protein sequence ID" value="KCW44493"/>
    <property type="gene ID" value="EUGRSUZ_L01992"/>
</dbReference>
<sequence length="120" mass="14221">MAKLTPTSLWQGEPFNMNPLTSLCSTLQQILREIEQEIYRKESDYRFNSLFLLIFCLLHKEENEDAFLDSLPFTIYNLLTQTTTKPTLRFECISSPRHCHSLRWIHQSLTQNLDIMDNPR</sequence>
<keyword evidence="3" id="KW-1185">Reference proteome</keyword>
<reference evidence="1" key="3">
    <citation type="submission" date="2023-04" db="EMBL/GenBank/DDBJ databases">
        <title>WGS assembly of Eucalyptus grandis.</title>
        <authorList>
            <person name="Myburg A."/>
            <person name="Grattapaglia D."/>
            <person name="Tuskan G."/>
            <person name="Hellsten U."/>
            <person name="Hayes R."/>
            <person name="Grimwood J."/>
            <person name="Jenkins J."/>
            <person name="Lindquist E."/>
            <person name="Tice H."/>
            <person name="Bauer D."/>
            <person name="Goodstein D."/>
            <person name="Dubchak I."/>
            <person name="Poliakov A."/>
            <person name="Mizrachi E."/>
            <person name="Kullan A."/>
            <person name="Hussey S."/>
            <person name="Pinard D."/>
            <person name="Van D."/>
            <person name="Singh P."/>
            <person name="Van J."/>
            <person name="Silva-Junior O."/>
            <person name="Togawa R."/>
            <person name="Pappas M."/>
            <person name="Faria D."/>
            <person name="Sansaloni C."/>
            <person name="Petroli C."/>
            <person name="Yang X."/>
            <person name="Ranjan P."/>
            <person name="Tschaplinski T."/>
            <person name="Ye C."/>
            <person name="Li T."/>
            <person name="Sterck L."/>
            <person name="Vanneste K."/>
            <person name="Murat F."/>
            <person name="Soler M."/>
            <person name="Clemente H."/>
            <person name="Saidi N."/>
            <person name="Cassan-Wang H."/>
            <person name="Dunand C."/>
            <person name="Hefer C."/>
            <person name="Bornberg-Bauer E."/>
            <person name="Kersting A."/>
            <person name="Vining K."/>
            <person name="Amarasinghe V."/>
            <person name="Ranik M."/>
            <person name="Naithani S."/>
            <person name="Elser J."/>
            <person name="Boyd A."/>
            <person name="Liston A."/>
            <person name="Spatafora J."/>
            <person name="Dharmwardhana P."/>
            <person name="Raja R."/>
            <person name="Sullivan C."/>
            <person name="Romanel E."/>
            <person name="Alves-Ferreira M."/>
            <person name="Kulheim C."/>
            <person name="Foley W."/>
            <person name="Carocha V."/>
            <person name="Paiva J."/>
            <person name="Kudrna D."/>
            <person name="Brommonschenkel S."/>
            <person name="Pasquali G."/>
            <person name="Byrne M."/>
            <person name="Rigault P."/>
            <person name="Tibbits J."/>
            <person name="Spokevicius A."/>
            <person name="Jones R."/>
            <person name="Steane D."/>
            <person name="Vaillancourt R."/>
            <person name="Potts B."/>
            <person name="Joubert F."/>
            <person name="Barry K."/>
            <person name="Pappas G."/>
            <person name="Strauss S."/>
            <person name="Jaiswal P."/>
            <person name="Grima-Pettenati J."/>
            <person name="Salse J."/>
            <person name="Van D."/>
            <person name="Rokhsar D."/>
            <person name="Schmutz J."/>
        </authorList>
    </citation>
    <scope>NUCLEOTIDE SEQUENCE</scope>
    <source>
        <tissue evidence="1">Leaf extractions</tissue>
    </source>
</reference>
<dbReference type="Proteomes" id="UP000030711">
    <property type="component" value="Unassembled WGS sequence"/>
</dbReference>
<evidence type="ECO:0000313" key="2">
    <source>
        <dbReference type="EMBL" id="KCW44493.1"/>
    </source>
</evidence>
<evidence type="ECO:0000313" key="3">
    <source>
        <dbReference type="Proteomes" id="UP000030711"/>
    </source>
</evidence>
<dbReference type="InParanoid" id="A0A058ZRS4"/>
<evidence type="ECO:0000313" key="1">
    <source>
        <dbReference type="EMBL" id="KAK2632101.1"/>
    </source>
</evidence>
<protein>
    <submittedName>
        <fullName evidence="2">Uncharacterized protein</fullName>
    </submittedName>
</protein>
<accession>A0A058ZRS4</accession>
<organism evidence="2">
    <name type="scientific">Eucalyptus grandis</name>
    <name type="common">Flooded gum</name>
    <dbReference type="NCBI Taxonomy" id="71139"/>
    <lineage>
        <taxon>Eukaryota</taxon>
        <taxon>Viridiplantae</taxon>
        <taxon>Streptophyta</taxon>
        <taxon>Embryophyta</taxon>
        <taxon>Tracheophyta</taxon>
        <taxon>Spermatophyta</taxon>
        <taxon>Magnoliopsida</taxon>
        <taxon>eudicotyledons</taxon>
        <taxon>Gunneridae</taxon>
        <taxon>Pentapetalae</taxon>
        <taxon>rosids</taxon>
        <taxon>malvids</taxon>
        <taxon>Myrtales</taxon>
        <taxon>Myrtaceae</taxon>
        <taxon>Myrtoideae</taxon>
        <taxon>Eucalypteae</taxon>
        <taxon>Eucalyptus</taxon>
    </lineage>
</organism>
<reference evidence="2" key="1">
    <citation type="submission" date="2013-07" db="EMBL/GenBank/DDBJ databases">
        <title>The genome of Eucalyptus grandis.</title>
        <authorList>
            <person name="Schmutz J."/>
            <person name="Hayes R."/>
            <person name="Myburg A."/>
            <person name="Tuskan G."/>
            <person name="Grattapaglia D."/>
            <person name="Rokhsar D.S."/>
        </authorList>
    </citation>
    <scope>NUCLEOTIDE SEQUENCE</scope>
    <source>
        <tissue evidence="2">Leaf extractions</tissue>
    </source>
</reference>
<dbReference type="AlphaFoldDB" id="A0A058ZRS4"/>
<name>A0A058ZRS4_EUCGR</name>
<gene>
    <name evidence="2" type="ORF">EUGRSUZ_L01992</name>
</gene>
<reference evidence="1" key="4">
    <citation type="submission" date="2023-07" db="EMBL/GenBank/DDBJ databases">
        <authorList>
            <person name="Myburg A.A."/>
            <person name="Grattapaglia D."/>
            <person name="Tuskan G.A."/>
            <person name="Hellsten U."/>
            <person name="Hayes R.D."/>
            <person name="Grimwood J."/>
            <person name="Jenkins J."/>
            <person name="Lindquist E."/>
            <person name="Tice H."/>
            <person name="Bauer D."/>
            <person name="Goodstein D.M."/>
            <person name="Dubchak I."/>
            <person name="Poliakov A."/>
            <person name="Mizrachi E."/>
            <person name="Kullan A.R."/>
            <person name="Hussey S.G."/>
            <person name="Pinard D."/>
            <person name="Van D.M."/>
            <person name="Singh P."/>
            <person name="Van J.I."/>
            <person name="Silva-Junior O.B."/>
            <person name="Togawa R.C."/>
            <person name="Pappas M.R."/>
            <person name="Faria D.A."/>
            <person name="Sansaloni C.P."/>
            <person name="Petroli C.D."/>
            <person name="Yang X."/>
            <person name="Ranjan P."/>
            <person name="Tschaplinski T.J."/>
            <person name="Ye C.Y."/>
            <person name="Li T."/>
            <person name="Sterck L."/>
            <person name="Vanneste K."/>
            <person name="Murat F."/>
            <person name="Soler M."/>
            <person name="Clemente H.S."/>
            <person name="Saidi N."/>
            <person name="Cassan-Wang H."/>
            <person name="Dunand C."/>
            <person name="Hefer C.A."/>
            <person name="Bornberg-Bauer E."/>
            <person name="Kersting A.R."/>
            <person name="Vining K."/>
            <person name="Amarasinghe V."/>
            <person name="Ranik M."/>
            <person name="Naithani S."/>
            <person name="Elser J."/>
            <person name="Boyd A.E."/>
            <person name="Liston A."/>
            <person name="Spatafora J.W."/>
            <person name="Dharmwardhana P."/>
            <person name="Raja R."/>
            <person name="Sullivan C."/>
            <person name="Romanel E."/>
            <person name="Alves-Ferreira M."/>
            <person name="Kulheim C."/>
            <person name="Foley W."/>
            <person name="Carocha V."/>
            <person name="Paiva J."/>
            <person name="Kudrna D."/>
            <person name="Brommonschenkel S.H."/>
            <person name="Pasquali G."/>
            <person name="Byrne M."/>
            <person name="Rigault P."/>
            <person name="Tibbits J."/>
            <person name="Spokevicius A."/>
            <person name="Jones R.C."/>
            <person name="Steane D.A."/>
            <person name="Vaillancourt R.E."/>
            <person name="Potts B.M."/>
            <person name="Joubert F."/>
            <person name="Barry K."/>
            <person name="Pappas G.J."/>
            <person name="Strauss S.H."/>
            <person name="Jaiswal P."/>
            <person name="Grima-Pettenati J."/>
            <person name="Salse J."/>
            <person name="Van D.P."/>
            <person name="Rokhsar D.S."/>
            <person name="Schmutz J."/>
        </authorList>
    </citation>
    <scope>NUCLEOTIDE SEQUENCE</scope>
    <source>
        <tissue evidence="1">Leaf extractions</tissue>
    </source>
</reference>
<reference evidence="1" key="2">
    <citation type="journal article" date="2014" name="Nature">
        <title>The genome of Eucalyptus grandis.</title>
        <authorList>
            <person name="Myburg A.A."/>
            <person name="Grattapaglia D."/>
            <person name="Tuskan G.A."/>
            <person name="Hellsten U."/>
            <person name="Hayes R.D."/>
            <person name="Grimwood J."/>
            <person name="Jenkins J."/>
            <person name="Lindquist E."/>
            <person name="Tice H."/>
            <person name="Bauer D."/>
            <person name="Goodstein D.M."/>
            <person name="Dubchak I."/>
            <person name="Poliakov A."/>
            <person name="Mizrachi E."/>
            <person name="Kullan A.R."/>
            <person name="Hussey S.G."/>
            <person name="Pinard D."/>
            <person name="van der Merwe K."/>
            <person name="Singh P."/>
            <person name="van Jaarsveld I."/>
            <person name="Silva-Junior O.B."/>
            <person name="Togawa R.C."/>
            <person name="Pappas M.R."/>
            <person name="Faria D.A."/>
            <person name="Sansaloni C.P."/>
            <person name="Petroli C.D."/>
            <person name="Yang X."/>
            <person name="Ranjan P."/>
            <person name="Tschaplinski T.J."/>
            <person name="Ye C.Y."/>
            <person name="Li T."/>
            <person name="Sterck L."/>
            <person name="Vanneste K."/>
            <person name="Murat F."/>
            <person name="Soler M."/>
            <person name="Clemente H.S."/>
            <person name="Saidi N."/>
            <person name="Cassan-Wang H."/>
            <person name="Dunand C."/>
            <person name="Hefer C.A."/>
            <person name="Bornberg-Bauer E."/>
            <person name="Kersting A.R."/>
            <person name="Vining K."/>
            <person name="Amarasinghe V."/>
            <person name="Ranik M."/>
            <person name="Naithani S."/>
            <person name="Elser J."/>
            <person name="Boyd A.E."/>
            <person name="Liston A."/>
            <person name="Spatafora J.W."/>
            <person name="Dharmwardhana P."/>
            <person name="Raja R."/>
            <person name="Sullivan C."/>
            <person name="Romanel E."/>
            <person name="Alves-Ferreira M."/>
            <person name="Kulheim C."/>
            <person name="Foley W."/>
            <person name="Carocha V."/>
            <person name="Paiva J."/>
            <person name="Kudrna D."/>
            <person name="Brommonschenkel S.H."/>
            <person name="Pasquali G."/>
            <person name="Byrne M."/>
            <person name="Rigault P."/>
            <person name="Tibbits J."/>
            <person name="Spokevicius A."/>
            <person name="Jones R.C."/>
            <person name="Steane D.A."/>
            <person name="Vaillancourt R.E."/>
            <person name="Potts B.M."/>
            <person name="Joubert F."/>
            <person name="Barry K."/>
            <person name="Pappas G.J."/>
            <person name="Strauss S.H."/>
            <person name="Jaiswal P."/>
            <person name="Grima-Pettenati J."/>
            <person name="Salse J."/>
            <person name="Van de Peer Y."/>
            <person name="Rokhsar D.S."/>
            <person name="Schmutz J."/>
        </authorList>
    </citation>
    <scope>NUCLEOTIDE SEQUENCE</scope>
    <source>
        <tissue evidence="1">Leaf extractions</tissue>
    </source>
</reference>
<proteinExistence type="predicted"/>
<dbReference type="EMBL" id="KK199255">
    <property type="protein sequence ID" value="KCW44493.1"/>
    <property type="molecule type" value="Genomic_DNA"/>
</dbReference>